<dbReference type="Pfam" id="PF09184">
    <property type="entry name" value="PPP4R2"/>
    <property type="match status" value="1"/>
</dbReference>
<protein>
    <submittedName>
        <fullName evidence="3">Uncharacterized protein</fullName>
    </submittedName>
</protein>
<evidence type="ECO:0000313" key="4">
    <source>
        <dbReference type="Proteomes" id="UP001472866"/>
    </source>
</evidence>
<gene>
    <name evidence="3" type="ORF">HKI87_05g37560</name>
</gene>
<feature type="region of interest" description="Disordered" evidence="2">
    <location>
        <begin position="179"/>
        <end position="211"/>
    </location>
</feature>
<sequence length="306" mass="32581">MSATVSTEVLGTKAVPVERRTPESESLSVDLAASKDADPFRAELLGDCWRILAEIATRGVLRLPWQKVRPSLSLLLEERLREYGSPRESSESMALSRLLSGFEEYPFTIQRICEILMVPGACYNKLDRLAWALEKCLMVTETVRPADQAAGSGEGALPSKRDLEREVGEMRRAAVRAVGGLGKRPADRGEGGTSRAAAATTSEEACSGEVSGPLELLPGSVFAGKPYVSMYGGAGECKARGNGETTEDILEMKEAVELSASAIKPETVALPAGGQGAHGSAFLEANVMVESPQKKARVDPESGVLE</sequence>
<dbReference type="PANTHER" id="PTHR16487">
    <property type="entry name" value="PPP4R2-RELATED PROTEIN"/>
    <property type="match status" value="1"/>
</dbReference>
<dbReference type="GO" id="GO:0030289">
    <property type="term" value="C:protein phosphatase 4 complex"/>
    <property type="evidence" value="ECO:0007669"/>
    <property type="project" value="InterPro"/>
</dbReference>
<evidence type="ECO:0000256" key="2">
    <source>
        <dbReference type="SAM" id="MobiDB-lite"/>
    </source>
</evidence>
<feature type="compositionally biased region" description="Low complexity" evidence="2">
    <location>
        <begin position="193"/>
        <end position="209"/>
    </location>
</feature>
<dbReference type="GO" id="GO:0005737">
    <property type="term" value="C:cytoplasm"/>
    <property type="evidence" value="ECO:0007669"/>
    <property type="project" value="TreeGrafter"/>
</dbReference>
<comment type="similarity">
    <text evidence="1">Belongs to the PPP4R2 family.</text>
</comment>
<dbReference type="GO" id="GO:0005634">
    <property type="term" value="C:nucleus"/>
    <property type="evidence" value="ECO:0007669"/>
    <property type="project" value="TreeGrafter"/>
</dbReference>
<dbReference type="EMBL" id="CP151505">
    <property type="protein sequence ID" value="WZN62220.1"/>
    <property type="molecule type" value="Genomic_DNA"/>
</dbReference>
<proteinExistence type="inferred from homology"/>
<dbReference type="InterPro" id="IPR015267">
    <property type="entry name" value="PPP4R2"/>
</dbReference>
<accession>A0AAX4P862</accession>
<reference evidence="3 4" key="1">
    <citation type="submission" date="2024-03" db="EMBL/GenBank/DDBJ databases">
        <title>Complete genome sequence of the green alga Chloropicon roscoffensis RCC1871.</title>
        <authorList>
            <person name="Lemieux C."/>
            <person name="Pombert J.-F."/>
            <person name="Otis C."/>
            <person name="Turmel M."/>
        </authorList>
    </citation>
    <scope>NUCLEOTIDE SEQUENCE [LARGE SCALE GENOMIC DNA]</scope>
    <source>
        <strain evidence="3 4">RCC1871</strain>
    </source>
</reference>
<dbReference type="PANTHER" id="PTHR16487:SF0">
    <property type="entry name" value="PROTEIN PHOSPHATASE 4 REGULATORY SUBUNIT 2-RELATED"/>
    <property type="match status" value="1"/>
</dbReference>
<name>A0AAX4P862_9CHLO</name>
<dbReference type="AlphaFoldDB" id="A0AAX4P862"/>
<keyword evidence="4" id="KW-1185">Reference proteome</keyword>
<organism evidence="3 4">
    <name type="scientific">Chloropicon roscoffensis</name>
    <dbReference type="NCBI Taxonomy" id="1461544"/>
    <lineage>
        <taxon>Eukaryota</taxon>
        <taxon>Viridiplantae</taxon>
        <taxon>Chlorophyta</taxon>
        <taxon>Chloropicophyceae</taxon>
        <taxon>Chloropicales</taxon>
        <taxon>Chloropicaceae</taxon>
        <taxon>Chloropicon</taxon>
    </lineage>
</organism>
<evidence type="ECO:0000313" key="3">
    <source>
        <dbReference type="EMBL" id="WZN62220.1"/>
    </source>
</evidence>
<dbReference type="GO" id="GO:0019888">
    <property type="term" value="F:protein phosphatase regulator activity"/>
    <property type="evidence" value="ECO:0007669"/>
    <property type="project" value="InterPro"/>
</dbReference>
<evidence type="ECO:0000256" key="1">
    <source>
        <dbReference type="ARBA" id="ARBA00009207"/>
    </source>
</evidence>
<dbReference type="Proteomes" id="UP001472866">
    <property type="component" value="Chromosome 05"/>
</dbReference>